<evidence type="ECO:0000313" key="1">
    <source>
        <dbReference type="EMBL" id="RBP13477.1"/>
    </source>
</evidence>
<protein>
    <submittedName>
        <fullName evidence="1">Uncharacterized protein</fullName>
    </submittedName>
</protein>
<keyword evidence="2" id="KW-1185">Reference proteome</keyword>
<accession>A0ABX9G0I0</accession>
<dbReference type="Proteomes" id="UP000253201">
    <property type="component" value="Unassembled WGS sequence"/>
</dbReference>
<sequence length="70" mass="8122">MLLFVLFFLYNIVSGHGQITTPMPYLQNDGERYLIPEIMDGKMKGSENRTAHPRAALFFTALFREFPRVN</sequence>
<dbReference type="EMBL" id="QNRL01000002">
    <property type="protein sequence ID" value="RBP13477.1"/>
    <property type="molecule type" value="Genomic_DNA"/>
</dbReference>
<proteinExistence type="predicted"/>
<evidence type="ECO:0000313" key="2">
    <source>
        <dbReference type="Proteomes" id="UP000253201"/>
    </source>
</evidence>
<reference evidence="1 2" key="1">
    <citation type="submission" date="2018-06" db="EMBL/GenBank/DDBJ databases">
        <title>Genomic Encyclopedia of Type Strains, Phase IV (KMG-IV): sequencing the most valuable type-strain genomes for metagenomic binning, comparative biology and taxonomic classification.</title>
        <authorList>
            <person name="Goeker M."/>
        </authorList>
    </citation>
    <scope>NUCLEOTIDE SEQUENCE [LARGE SCALE GENOMIC DNA]</scope>
    <source>
        <strain evidence="1 2">DSM 27453</strain>
    </source>
</reference>
<comment type="caution">
    <text evidence="1">The sequence shown here is derived from an EMBL/GenBank/DDBJ whole genome shotgun (WGS) entry which is preliminary data.</text>
</comment>
<name>A0ABX9G0I0_9ENTR</name>
<dbReference type="RefSeq" id="WP_147251874.1">
    <property type="nucleotide sequence ID" value="NZ_CBDDNA010000004.1"/>
</dbReference>
<gene>
    <name evidence="1" type="ORF">DFQ50_102210</name>
</gene>
<organism evidence="1 2">
    <name type="scientific">Pseudocitrobacter faecalis</name>
    <dbReference type="NCBI Taxonomy" id="1398493"/>
    <lineage>
        <taxon>Bacteria</taxon>
        <taxon>Pseudomonadati</taxon>
        <taxon>Pseudomonadota</taxon>
        <taxon>Gammaproteobacteria</taxon>
        <taxon>Enterobacterales</taxon>
        <taxon>Enterobacteriaceae</taxon>
        <taxon>Pseudocitrobacter</taxon>
    </lineage>
</organism>